<name>A0ACC2K5T2_PERAE</name>
<keyword evidence="2" id="KW-1185">Reference proteome</keyword>
<protein>
    <submittedName>
        <fullName evidence="1">Uncharacterized protein</fullName>
    </submittedName>
</protein>
<evidence type="ECO:0000313" key="1">
    <source>
        <dbReference type="EMBL" id="KAJ8616481.1"/>
    </source>
</evidence>
<organism evidence="1 2">
    <name type="scientific">Persea americana</name>
    <name type="common">Avocado</name>
    <dbReference type="NCBI Taxonomy" id="3435"/>
    <lineage>
        <taxon>Eukaryota</taxon>
        <taxon>Viridiplantae</taxon>
        <taxon>Streptophyta</taxon>
        <taxon>Embryophyta</taxon>
        <taxon>Tracheophyta</taxon>
        <taxon>Spermatophyta</taxon>
        <taxon>Magnoliopsida</taxon>
        <taxon>Magnoliidae</taxon>
        <taxon>Laurales</taxon>
        <taxon>Lauraceae</taxon>
        <taxon>Persea</taxon>
    </lineage>
</organism>
<accession>A0ACC2K5T2</accession>
<sequence>MKTFDGPRKTIQSQSNHTFSTASRRNRRVPPIHVKSYKATIQVATILPLQLQALINTRTSISRAKTENMAFSKPPFPLLFVFISLSAAITHATVPPSKTFTYINQGPFGGYNIEYGANYRVLDTFTYPFRRCFYNTTPNAYTLTQRMQTRPSESVMRRVWDANLAKPVRENATLSFRRDGNLGLSDADGKVA</sequence>
<reference evidence="1 2" key="1">
    <citation type="journal article" date="2022" name="Hortic Res">
        <title>A haplotype resolved chromosomal level avocado genome allows analysis of novel avocado genes.</title>
        <authorList>
            <person name="Nath O."/>
            <person name="Fletcher S.J."/>
            <person name="Hayward A."/>
            <person name="Shaw L.M."/>
            <person name="Masouleh A.K."/>
            <person name="Furtado A."/>
            <person name="Henry R.J."/>
            <person name="Mitter N."/>
        </authorList>
    </citation>
    <scope>NUCLEOTIDE SEQUENCE [LARGE SCALE GENOMIC DNA]</scope>
    <source>
        <strain evidence="2">cv. Hass</strain>
    </source>
</reference>
<dbReference type="EMBL" id="CM056820">
    <property type="protein sequence ID" value="KAJ8616481.1"/>
    <property type="molecule type" value="Genomic_DNA"/>
</dbReference>
<proteinExistence type="predicted"/>
<evidence type="ECO:0000313" key="2">
    <source>
        <dbReference type="Proteomes" id="UP001234297"/>
    </source>
</evidence>
<dbReference type="Proteomes" id="UP001234297">
    <property type="component" value="Chromosome 12"/>
</dbReference>
<comment type="caution">
    <text evidence="1">The sequence shown here is derived from an EMBL/GenBank/DDBJ whole genome shotgun (WGS) entry which is preliminary data.</text>
</comment>
<gene>
    <name evidence="1" type="ORF">MRB53_035853</name>
</gene>